<sequence length="277" mass="30183">RVYGLREEGLSAWCWTGGYHLPLTTLCGSARRDIVFLEPVIGIGELAISDHRSSQPTFDEFCRLASEAHVAGLMTGKAGVLHCHLGDGQRRLELIERAIQETEIPARTFQPTHVNRNRPLFEAAIDLLKTGITIDLTAFPKGSEDPGLSAYDALQNLYQAGAAMSQVTVSSDGGGCMPAFDERGELCGLGYGSPETLLETLQLAWRGGEMFDSALRAMTSNVATLLRLHGKGRIAPGHDADLLVVDDHLNLHSVMAGGHWHRLDGVQQRIGTFERDR</sequence>
<feature type="domain" description="Amidohydrolase-related" evidence="5">
    <location>
        <begin position="152"/>
        <end position="258"/>
    </location>
</feature>
<evidence type="ECO:0000256" key="4">
    <source>
        <dbReference type="ARBA" id="ARBA00039113"/>
    </source>
</evidence>
<dbReference type="SUPFAM" id="SSF51338">
    <property type="entry name" value="Composite domain of metallo-dependent hydrolases"/>
    <property type="match status" value="1"/>
</dbReference>
<evidence type="ECO:0000256" key="3">
    <source>
        <dbReference type="ARBA" id="ARBA00036696"/>
    </source>
</evidence>
<accession>A0A7R8WYU0</accession>
<dbReference type="EC" id="3.5.2.2" evidence="4"/>
<dbReference type="SUPFAM" id="SSF51556">
    <property type="entry name" value="Metallo-dependent hydrolases"/>
    <property type="match status" value="1"/>
</dbReference>
<dbReference type="GO" id="GO:0004157">
    <property type="term" value="F:dihydropyrimidinase activity"/>
    <property type="evidence" value="ECO:0007669"/>
    <property type="project" value="UniProtKB-EC"/>
</dbReference>
<dbReference type="InterPro" id="IPR050378">
    <property type="entry name" value="Metallo-dep_Hydrolases_sf"/>
</dbReference>
<proteinExistence type="inferred from homology"/>
<reference evidence="6" key="1">
    <citation type="submission" date="2020-11" db="EMBL/GenBank/DDBJ databases">
        <authorList>
            <person name="Tran Van P."/>
        </authorList>
    </citation>
    <scope>NUCLEOTIDE SEQUENCE</scope>
</reference>
<evidence type="ECO:0000313" key="6">
    <source>
        <dbReference type="EMBL" id="CAD7236874.1"/>
    </source>
</evidence>
<evidence type="ECO:0000256" key="2">
    <source>
        <dbReference type="ARBA" id="ARBA00008829"/>
    </source>
</evidence>
<dbReference type="AlphaFoldDB" id="A0A7R8WYU0"/>
<dbReference type="InterPro" id="IPR011059">
    <property type="entry name" value="Metal-dep_hydrolase_composite"/>
</dbReference>
<feature type="non-terminal residue" evidence="6">
    <location>
        <position position="1"/>
    </location>
</feature>
<comment type="cofactor">
    <cofactor evidence="1">
        <name>Zn(2+)</name>
        <dbReference type="ChEBI" id="CHEBI:29105"/>
    </cofactor>
</comment>
<protein>
    <recommendedName>
        <fullName evidence="4">dihydropyrimidinase</fullName>
        <ecNumber evidence="4">3.5.2.2</ecNumber>
    </recommendedName>
</protein>
<dbReference type="InterPro" id="IPR006680">
    <property type="entry name" value="Amidohydro-rel"/>
</dbReference>
<name>A0A7R8WYU0_9CRUS</name>
<dbReference type="PANTHER" id="PTHR11647">
    <property type="entry name" value="HYDRANTOINASE/DIHYDROPYRIMIDINASE FAMILY MEMBER"/>
    <property type="match status" value="1"/>
</dbReference>
<dbReference type="InterPro" id="IPR032466">
    <property type="entry name" value="Metal_Hydrolase"/>
</dbReference>
<organism evidence="6">
    <name type="scientific">Cyprideis torosa</name>
    <dbReference type="NCBI Taxonomy" id="163714"/>
    <lineage>
        <taxon>Eukaryota</taxon>
        <taxon>Metazoa</taxon>
        <taxon>Ecdysozoa</taxon>
        <taxon>Arthropoda</taxon>
        <taxon>Crustacea</taxon>
        <taxon>Oligostraca</taxon>
        <taxon>Ostracoda</taxon>
        <taxon>Podocopa</taxon>
        <taxon>Podocopida</taxon>
        <taxon>Cytherocopina</taxon>
        <taxon>Cytheroidea</taxon>
        <taxon>Cytherideidae</taxon>
        <taxon>Cyprideis</taxon>
    </lineage>
</organism>
<comment type="catalytic activity">
    <reaction evidence="3">
        <text>5,6-dihydrouracil + H2O = 3-(carbamoylamino)propanoate + H(+)</text>
        <dbReference type="Rhea" id="RHEA:16121"/>
        <dbReference type="ChEBI" id="CHEBI:11892"/>
        <dbReference type="ChEBI" id="CHEBI:15377"/>
        <dbReference type="ChEBI" id="CHEBI:15378"/>
        <dbReference type="ChEBI" id="CHEBI:15901"/>
        <dbReference type="EC" id="3.5.2.2"/>
    </reaction>
</comment>
<dbReference type="Pfam" id="PF01979">
    <property type="entry name" value="Amidohydro_1"/>
    <property type="match status" value="1"/>
</dbReference>
<dbReference type="EMBL" id="OB682575">
    <property type="protein sequence ID" value="CAD7236874.1"/>
    <property type="molecule type" value="Genomic_DNA"/>
</dbReference>
<evidence type="ECO:0000259" key="5">
    <source>
        <dbReference type="Pfam" id="PF01979"/>
    </source>
</evidence>
<evidence type="ECO:0000256" key="1">
    <source>
        <dbReference type="ARBA" id="ARBA00001947"/>
    </source>
</evidence>
<dbReference type="Gene3D" id="3.20.20.140">
    <property type="entry name" value="Metal-dependent hydrolases"/>
    <property type="match status" value="1"/>
</dbReference>
<comment type="similarity">
    <text evidence="2">Belongs to the metallo-dependent hydrolases superfamily. Hydantoinase/dihydropyrimidinase family.</text>
</comment>
<dbReference type="PANTHER" id="PTHR11647:SF1">
    <property type="entry name" value="COLLAPSIN RESPONSE MEDIATOR PROTEIN"/>
    <property type="match status" value="1"/>
</dbReference>
<dbReference type="OrthoDB" id="10031053at2759"/>
<gene>
    <name evidence="6" type="ORF">CTOB1V02_LOCUS14689</name>
</gene>